<dbReference type="OrthoDB" id="5339822at2759"/>
<dbReference type="EMBL" id="KZ613471">
    <property type="protein sequence ID" value="PMD25137.1"/>
    <property type="molecule type" value="Genomic_DNA"/>
</dbReference>
<dbReference type="AlphaFoldDB" id="A0A2J6QFU2"/>
<organism evidence="13 14">
    <name type="scientific">Hyaloscypha hepaticicola</name>
    <dbReference type="NCBI Taxonomy" id="2082293"/>
    <lineage>
        <taxon>Eukaryota</taxon>
        <taxon>Fungi</taxon>
        <taxon>Dikarya</taxon>
        <taxon>Ascomycota</taxon>
        <taxon>Pezizomycotina</taxon>
        <taxon>Leotiomycetes</taxon>
        <taxon>Helotiales</taxon>
        <taxon>Hyaloscyphaceae</taxon>
        <taxon>Hyaloscypha</taxon>
    </lineage>
</organism>
<dbReference type="GO" id="GO:0009277">
    <property type="term" value="C:fungal-type cell wall"/>
    <property type="evidence" value="ECO:0007669"/>
    <property type="project" value="TreeGrafter"/>
</dbReference>
<dbReference type="InterPro" id="IPR005556">
    <property type="entry name" value="SUN"/>
</dbReference>
<dbReference type="GO" id="GO:0016798">
    <property type="term" value="F:hydrolase activity, acting on glycosyl bonds"/>
    <property type="evidence" value="ECO:0007669"/>
    <property type="project" value="UniProtKB-KW"/>
</dbReference>
<evidence type="ECO:0000256" key="5">
    <source>
        <dbReference type="ARBA" id="ARBA00022729"/>
    </source>
</evidence>
<evidence type="ECO:0000256" key="2">
    <source>
        <dbReference type="ARBA" id="ARBA00010579"/>
    </source>
</evidence>
<evidence type="ECO:0000256" key="12">
    <source>
        <dbReference type="SAM" id="SignalP"/>
    </source>
</evidence>
<dbReference type="Pfam" id="PF03856">
    <property type="entry name" value="SUN"/>
    <property type="match status" value="1"/>
</dbReference>
<gene>
    <name evidence="13" type="ORF">NA56DRAFT_472035</name>
</gene>
<evidence type="ECO:0000256" key="1">
    <source>
        <dbReference type="ARBA" id="ARBA00004191"/>
    </source>
</evidence>
<evidence type="ECO:0000256" key="10">
    <source>
        <dbReference type="ARBA" id="ARBA00023326"/>
    </source>
</evidence>
<keyword evidence="3" id="KW-0134">Cell wall</keyword>
<evidence type="ECO:0000256" key="3">
    <source>
        <dbReference type="ARBA" id="ARBA00022512"/>
    </source>
</evidence>
<dbReference type="PANTHER" id="PTHR31316">
    <property type="entry name" value="BETA-GLUCOSIDASE-LIKE PROTEIN NCA3, MITOCHONDRIAL-RELATED"/>
    <property type="match status" value="1"/>
</dbReference>
<feature type="region of interest" description="Disordered" evidence="11">
    <location>
        <begin position="111"/>
        <end position="141"/>
    </location>
</feature>
<keyword evidence="9" id="KW-0961">Cell wall biogenesis/degradation</keyword>
<dbReference type="InterPro" id="IPR051526">
    <property type="entry name" value="Beta-Glucosidase_SUN"/>
</dbReference>
<feature type="signal peptide" evidence="12">
    <location>
        <begin position="1"/>
        <end position="17"/>
    </location>
</feature>
<dbReference type="GO" id="GO:0031505">
    <property type="term" value="P:fungal-type cell wall organization"/>
    <property type="evidence" value="ECO:0007669"/>
    <property type="project" value="TreeGrafter"/>
</dbReference>
<comment type="subcellular location">
    <subcellularLocation>
        <location evidence="1">Secreted</location>
        <location evidence="1">Cell wall</location>
    </subcellularLocation>
</comment>
<keyword evidence="6 13" id="KW-0378">Hydrolase</keyword>
<dbReference type="Proteomes" id="UP000235672">
    <property type="component" value="Unassembled WGS sequence"/>
</dbReference>
<keyword evidence="4" id="KW-0964">Secreted</keyword>
<evidence type="ECO:0000256" key="7">
    <source>
        <dbReference type="ARBA" id="ARBA00023277"/>
    </source>
</evidence>
<evidence type="ECO:0000256" key="8">
    <source>
        <dbReference type="ARBA" id="ARBA00023295"/>
    </source>
</evidence>
<keyword evidence="14" id="KW-1185">Reference proteome</keyword>
<protein>
    <submittedName>
        <fullName evidence="13">Glycoside hydrolase family 132 protein</fullName>
    </submittedName>
</protein>
<dbReference type="GO" id="GO:0000272">
    <property type="term" value="P:polysaccharide catabolic process"/>
    <property type="evidence" value="ECO:0007669"/>
    <property type="project" value="UniProtKB-KW"/>
</dbReference>
<evidence type="ECO:0000256" key="11">
    <source>
        <dbReference type="SAM" id="MobiDB-lite"/>
    </source>
</evidence>
<dbReference type="GO" id="GO:0009986">
    <property type="term" value="C:cell surface"/>
    <property type="evidence" value="ECO:0007669"/>
    <property type="project" value="TreeGrafter"/>
</dbReference>
<keyword evidence="10" id="KW-0624">Polysaccharide degradation</keyword>
<sequence length="430" mass="44716">MKFSRLALLGTASLAFAQHHNHAHRHPAKRGSPVEKRDTVTVVAVDPATVTVYELNGEFLDWSTVEAGLKAGYYVLMGDSISTVIPASSSTPTPTPSSSATAIFFQEHSTTTTPTSTYVPPTTTAAPPPATTTKASSTSSSSVGNWPDFVSGKMSCSEFPSQYGPVAADWLNLGGYTGVQTVGSDFSFGVSAAISYISTGLAGTGCVANSFCSYACPAGYQKSQWPAAQGSTGQSVGGLYCGTDGYLYLSRESYPQLCTPGTGTIFVKNTLSSGDNVPICRTDYPGTESETIALNVQPGTTDSLTCPDAASYYVWENSYTSAQYYVNPAGTSVGDACVWGSAGTNVGNWAPVNIGVGKAITGETFISMFPNAPTNTYGKLNFNIEIDGGVSGRCTYENGVFYSNGAVSSTGCTVSVSSEATFTFLSGTPQ</sequence>
<evidence type="ECO:0000313" key="13">
    <source>
        <dbReference type="EMBL" id="PMD25137.1"/>
    </source>
</evidence>
<keyword evidence="8" id="KW-0326">Glycosidase</keyword>
<evidence type="ECO:0000256" key="6">
    <source>
        <dbReference type="ARBA" id="ARBA00022801"/>
    </source>
</evidence>
<comment type="similarity">
    <text evidence="2">Belongs to the SUN family.</text>
</comment>
<dbReference type="STRING" id="1745343.A0A2J6QFU2"/>
<accession>A0A2J6QFU2</accession>
<evidence type="ECO:0000256" key="4">
    <source>
        <dbReference type="ARBA" id="ARBA00022525"/>
    </source>
</evidence>
<reference evidence="13 14" key="1">
    <citation type="submission" date="2016-05" db="EMBL/GenBank/DDBJ databases">
        <title>A degradative enzymes factory behind the ericoid mycorrhizal symbiosis.</title>
        <authorList>
            <consortium name="DOE Joint Genome Institute"/>
            <person name="Martino E."/>
            <person name="Morin E."/>
            <person name="Grelet G."/>
            <person name="Kuo A."/>
            <person name="Kohler A."/>
            <person name="Daghino S."/>
            <person name="Barry K."/>
            <person name="Choi C."/>
            <person name="Cichocki N."/>
            <person name="Clum A."/>
            <person name="Copeland A."/>
            <person name="Hainaut M."/>
            <person name="Haridas S."/>
            <person name="Labutti K."/>
            <person name="Lindquist E."/>
            <person name="Lipzen A."/>
            <person name="Khouja H.-R."/>
            <person name="Murat C."/>
            <person name="Ohm R."/>
            <person name="Olson A."/>
            <person name="Spatafora J."/>
            <person name="Veneault-Fourrey C."/>
            <person name="Henrissat B."/>
            <person name="Grigoriev I."/>
            <person name="Martin F."/>
            <person name="Perotto S."/>
        </authorList>
    </citation>
    <scope>NUCLEOTIDE SEQUENCE [LARGE SCALE GENOMIC DNA]</scope>
    <source>
        <strain evidence="13 14">UAMH 7357</strain>
    </source>
</reference>
<evidence type="ECO:0000313" key="14">
    <source>
        <dbReference type="Proteomes" id="UP000235672"/>
    </source>
</evidence>
<evidence type="ECO:0000256" key="9">
    <source>
        <dbReference type="ARBA" id="ARBA00023316"/>
    </source>
</evidence>
<proteinExistence type="inferred from homology"/>
<keyword evidence="5 12" id="KW-0732">Signal</keyword>
<dbReference type="PANTHER" id="PTHR31316:SF0">
    <property type="entry name" value="SECRETED BETA-GLUCOSIDASE SIM1-RELATED"/>
    <property type="match status" value="1"/>
</dbReference>
<feature type="chain" id="PRO_5014364957" evidence="12">
    <location>
        <begin position="18"/>
        <end position="430"/>
    </location>
</feature>
<keyword evidence="7" id="KW-0119">Carbohydrate metabolism</keyword>
<name>A0A2J6QFU2_9HELO</name>